<feature type="region of interest" description="Disordered" evidence="1">
    <location>
        <begin position="514"/>
        <end position="560"/>
    </location>
</feature>
<organism evidence="2">
    <name type="scientific">marine metagenome</name>
    <dbReference type="NCBI Taxonomy" id="408172"/>
    <lineage>
        <taxon>unclassified sequences</taxon>
        <taxon>metagenomes</taxon>
        <taxon>ecological metagenomes</taxon>
    </lineage>
</organism>
<proteinExistence type="predicted"/>
<feature type="compositionally biased region" description="Low complexity" evidence="1">
    <location>
        <begin position="258"/>
        <end position="274"/>
    </location>
</feature>
<sequence length="560" mass="58332">MEGAERLLAMLPGVRSASIEGDVDRATDVRLLVEEDPPLSEILEAVRAALDRDIAEFPFGTVFHVQVASSRDGSRDLQSKTSADPLATSATASPALHRNGSISLVAHQVRDLSPGVTGVELTLGLEGHSFAGGASGKVDSSSSKLVPALATLSALGSYVRFASNGAGPTLALESVSEVSLGDSRVAVVVVTMSGHAGPLIASWPLTDAPGPAVVRATLEATARRITRLSSTGDRQPKEATEPTGPDSAKPTEPDSTQPAESTELAESTESTSPTRVGGSSGILRQQAESLLESAEPIASARIGLDNEQGFRIHVLATASPPKAEILQMVVGLLQEELGLRVRLNQITVAQSRLSREELDRILHPTSPSASADASTPSDASAPYVSRPTLVDFHIVAQVGGKQEVRVRIEGGGGSFDGRREADGEGVALLRPLAEATLDAIGELMRRGGREVVLVLKDVRRFRRRDDDGVVVLVEAVVDGRKTMSSGVAFSDNSFERASVVAVLQATNAFVDGVPEVQQGDEEPSDSPEPTDSLGGSDSPGAPASPSKSTPPKSSRKSSSP</sequence>
<dbReference type="AlphaFoldDB" id="A0A382BBQ8"/>
<name>A0A382BBQ8_9ZZZZ</name>
<feature type="compositionally biased region" description="Low complexity" evidence="1">
    <location>
        <begin position="532"/>
        <end position="560"/>
    </location>
</feature>
<feature type="region of interest" description="Disordered" evidence="1">
    <location>
        <begin position="73"/>
        <end position="92"/>
    </location>
</feature>
<evidence type="ECO:0000313" key="2">
    <source>
        <dbReference type="EMBL" id="SVB11059.1"/>
    </source>
</evidence>
<accession>A0A382BBQ8</accession>
<reference evidence="2" key="1">
    <citation type="submission" date="2018-05" db="EMBL/GenBank/DDBJ databases">
        <authorList>
            <person name="Lanie J.A."/>
            <person name="Ng W.-L."/>
            <person name="Kazmierczak K.M."/>
            <person name="Andrzejewski T.M."/>
            <person name="Davidsen T.M."/>
            <person name="Wayne K.J."/>
            <person name="Tettelin H."/>
            <person name="Glass J.I."/>
            <person name="Rusch D."/>
            <person name="Podicherti R."/>
            <person name="Tsui H.-C.T."/>
            <person name="Winkler M.E."/>
        </authorList>
    </citation>
    <scope>NUCLEOTIDE SEQUENCE</scope>
</reference>
<feature type="region of interest" description="Disordered" evidence="1">
    <location>
        <begin position="225"/>
        <end position="281"/>
    </location>
</feature>
<evidence type="ECO:0000256" key="1">
    <source>
        <dbReference type="SAM" id="MobiDB-lite"/>
    </source>
</evidence>
<protein>
    <submittedName>
        <fullName evidence="2">Uncharacterized protein</fullName>
    </submittedName>
</protein>
<gene>
    <name evidence="2" type="ORF">METZ01_LOCUS163913</name>
</gene>
<dbReference type="EMBL" id="UINC01029025">
    <property type="protein sequence ID" value="SVB11059.1"/>
    <property type="molecule type" value="Genomic_DNA"/>
</dbReference>